<dbReference type="Gene3D" id="1.10.10.10">
    <property type="entry name" value="Winged helix-like DNA-binding domain superfamily/Winged helix DNA-binding domain"/>
    <property type="match status" value="1"/>
</dbReference>
<dbReference type="AlphaFoldDB" id="A0A923SM71"/>
<dbReference type="GO" id="GO:0005829">
    <property type="term" value="C:cytosol"/>
    <property type="evidence" value="ECO:0007669"/>
    <property type="project" value="TreeGrafter"/>
</dbReference>
<dbReference type="RefSeq" id="WP_177265517.1">
    <property type="nucleotide sequence ID" value="NZ_JACRWC010000104.1"/>
</dbReference>
<protein>
    <submittedName>
        <fullName evidence="1">Rrf2 family transcriptional regulator</fullName>
    </submittedName>
</protein>
<accession>A0A923SM71</accession>
<proteinExistence type="predicted"/>
<dbReference type="SUPFAM" id="SSF46785">
    <property type="entry name" value="Winged helix' DNA-binding domain"/>
    <property type="match status" value="1"/>
</dbReference>
<dbReference type="Pfam" id="PF02082">
    <property type="entry name" value="Rrf2"/>
    <property type="match status" value="1"/>
</dbReference>
<dbReference type="EMBL" id="JACRWC010000104">
    <property type="protein sequence ID" value="MBC5999993.1"/>
    <property type="molecule type" value="Genomic_DNA"/>
</dbReference>
<dbReference type="InterPro" id="IPR000944">
    <property type="entry name" value="Tscrpt_reg_Rrf2"/>
</dbReference>
<dbReference type="InterPro" id="IPR036388">
    <property type="entry name" value="WH-like_DNA-bd_sf"/>
</dbReference>
<dbReference type="Proteomes" id="UP000644115">
    <property type="component" value="Unassembled WGS sequence"/>
</dbReference>
<dbReference type="InterPro" id="IPR036390">
    <property type="entry name" value="WH_DNA-bd_sf"/>
</dbReference>
<dbReference type="PANTHER" id="PTHR33221">
    <property type="entry name" value="WINGED HELIX-TURN-HELIX TRANSCRIPTIONAL REGULATOR, RRF2 FAMILY"/>
    <property type="match status" value="1"/>
</dbReference>
<evidence type="ECO:0000313" key="2">
    <source>
        <dbReference type="Proteomes" id="UP000644115"/>
    </source>
</evidence>
<dbReference type="GO" id="GO:0003700">
    <property type="term" value="F:DNA-binding transcription factor activity"/>
    <property type="evidence" value="ECO:0007669"/>
    <property type="project" value="TreeGrafter"/>
</dbReference>
<gene>
    <name evidence="1" type="ORF">H8876_08270</name>
</gene>
<evidence type="ECO:0000313" key="1">
    <source>
        <dbReference type="EMBL" id="MBC5999993.1"/>
    </source>
</evidence>
<dbReference type="NCBIfam" id="TIGR00738">
    <property type="entry name" value="rrf2_super"/>
    <property type="match status" value="1"/>
</dbReference>
<sequence length="135" mass="15786">MLIIKEVEYAVMILDELYHESPLSAAALSTRRNIPSPFIYRVLKKLEARDILEIRRGPKGGYSLKADCEKLTLYDVICAFENTFIVTECLKSDYECVHNNDFNCRMHRQFAWIQHLLKEEFQKANLSSLLEEDPE</sequence>
<name>A0A923SM71_9FIRM</name>
<organism evidence="1 2">
    <name type="scientific">Lentihominibacter faecis</name>
    <dbReference type="NCBI Taxonomy" id="2764712"/>
    <lineage>
        <taxon>Bacteria</taxon>
        <taxon>Bacillati</taxon>
        <taxon>Bacillota</taxon>
        <taxon>Clostridia</taxon>
        <taxon>Peptostreptococcales</taxon>
        <taxon>Anaerovoracaceae</taxon>
        <taxon>Lentihominibacter</taxon>
    </lineage>
</organism>
<dbReference type="PROSITE" id="PS51197">
    <property type="entry name" value="HTH_RRF2_2"/>
    <property type="match status" value="1"/>
</dbReference>
<dbReference type="PANTHER" id="PTHR33221:SF14">
    <property type="entry name" value="HTH-TYPE TRANSCRIPTIONAL REGULATOR AQ_268-RELATED"/>
    <property type="match status" value="1"/>
</dbReference>
<keyword evidence="2" id="KW-1185">Reference proteome</keyword>
<reference evidence="1" key="1">
    <citation type="submission" date="2020-08" db="EMBL/GenBank/DDBJ databases">
        <authorList>
            <person name="Liu C."/>
            <person name="Sun Q."/>
        </authorList>
    </citation>
    <scope>NUCLEOTIDE SEQUENCE</scope>
    <source>
        <strain evidence="1">BX16</strain>
    </source>
</reference>
<comment type="caution">
    <text evidence="1">The sequence shown here is derived from an EMBL/GenBank/DDBJ whole genome shotgun (WGS) entry which is preliminary data.</text>
</comment>